<evidence type="ECO:0000313" key="2">
    <source>
        <dbReference type="EMBL" id="ERN07136.1"/>
    </source>
</evidence>
<evidence type="ECO:0000256" key="1">
    <source>
        <dbReference type="SAM" id="MobiDB-lite"/>
    </source>
</evidence>
<keyword evidence="3" id="KW-1185">Reference proteome</keyword>
<feature type="compositionally biased region" description="Basic and acidic residues" evidence="1">
    <location>
        <begin position="26"/>
        <end position="41"/>
    </location>
</feature>
<dbReference type="HOGENOM" id="CLU_1799029_0_0_1"/>
<sequence length="144" mass="16561">MVGMSEWCSRCTETTLDSTNCSTSLRRRENTQSWSRRDETRPPFNWEGASHHCATWPPPPPQRDLLCDKFSNNPFDDDAHFKGRGSSSSNSKTSSLFSDEQEDHAMPKNSTNRTSNFDESSYRIRGGKFVSYVKDKPYQLRNQP</sequence>
<organism evidence="2 3">
    <name type="scientific">Amborella trichopoda</name>
    <dbReference type="NCBI Taxonomy" id="13333"/>
    <lineage>
        <taxon>Eukaryota</taxon>
        <taxon>Viridiplantae</taxon>
        <taxon>Streptophyta</taxon>
        <taxon>Embryophyta</taxon>
        <taxon>Tracheophyta</taxon>
        <taxon>Spermatophyta</taxon>
        <taxon>Magnoliopsida</taxon>
        <taxon>Amborellales</taxon>
        <taxon>Amborellaceae</taxon>
        <taxon>Amborella</taxon>
    </lineage>
</organism>
<dbReference type="AlphaFoldDB" id="W1PHN3"/>
<dbReference type="Proteomes" id="UP000017836">
    <property type="component" value="Unassembled WGS sequence"/>
</dbReference>
<protein>
    <submittedName>
        <fullName evidence="2">Uncharacterized protein</fullName>
    </submittedName>
</protein>
<dbReference type="EMBL" id="KI393807">
    <property type="protein sequence ID" value="ERN07136.1"/>
    <property type="molecule type" value="Genomic_DNA"/>
</dbReference>
<feature type="region of interest" description="Disordered" evidence="1">
    <location>
        <begin position="20"/>
        <end position="120"/>
    </location>
</feature>
<accession>W1PHN3</accession>
<feature type="compositionally biased region" description="Polar residues" evidence="1">
    <location>
        <begin position="108"/>
        <end position="119"/>
    </location>
</feature>
<reference evidence="3" key="1">
    <citation type="journal article" date="2013" name="Science">
        <title>The Amborella genome and the evolution of flowering plants.</title>
        <authorList>
            <consortium name="Amborella Genome Project"/>
        </authorList>
    </citation>
    <scope>NUCLEOTIDE SEQUENCE [LARGE SCALE GENOMIC DNA]</scope>
</reference>
<evidence type="ECO:0000313" key="3">
    <source>
        <dbReference type="Proteomes" id="UP000017836"/>
    </source>
</evidence>
<proteinExistence type="predicted"/>
<dbReference type="Gramene" id="ERN07136">
    <property type="protein sequence ID" value="ERN07136"/>
    <property type="gene ID" value="AMTR_s00019p00125990"/>
</dbReference>
<name>W1PHN3_AMBTC</name>
<gene>
    <name evidence="2" type="ORF">AMTR_s00019p00125990</name>
</gene>
<feature type="compositionally biased region" description="Low complexity" evidence="1">
    <location>
        <begin position="86"/>
        <end position="98"/>
    </location>
</feature>